<evidence type="ECO:0000313" key="3">
    <source>
        <dbReference type="EMBL" id="AFK36690.1"/>
    </source>
</evidence>
<organism evidence="2">
    <name type="scientific">Medicago truncatula</name>
    <name type="common">Barrel medic</name>
    <name type="synonym">Medicago tribuloides</name>
    <dbReference type="NCBI Taxonomy" id="3880"/>
    <lineage>
        <taxon>Eukaryota</taxon>
        <taxon>Viridiplantae</taxon>
        <taxon>Streptophyta</taxon>
        <taxon>Embryophyta</taxon>
        <taxon>Tracheophyta</taxon>
        <taxon>Spermatophyta</taxon>
        <taxon>Magnoliopsida</taxon>
        <taxon>eudicotyledons</taxon>
        <taxon>Gunneridae</taxon>
        <taxon>Pentapetalae</taxon>
        <taxon>rosids</taxon>
        <taxon>fabids</taxon>
        <taxon>Fabales</taxon>
        <taxon>Fabaceae</taxon>
        <taxon>Papilionoideae</taxon>
        <taxon>50 kb inversion clade</taxon>
        <taxon>NPAAA clade</taxon>
        <taxon>Hologalegina</taxon>
        <taxon>IRL clade</taxon>
        <taxon>Trifolieae</taxon>
        <taxon>Medicago</taxon>
    </lineage>
</organism>
<proteinExistence type="evidence at transcript level"/>
<protein>
    <submittedName>
        <fullName evidence="2">Uncharacterized protein</fullName>
    </submittedName>
</protein>
<dbReference type="AlphaFoldDB" id="B7FN34"/>
<sequence>MRAFLRISATTQCLRLLRGLEESNRTRSPMLQRLFSSCAINLEVRLIYRLNILWWNNLSTATTTDFCILFETTIPTTSFIFSAIPIPTNPELNSENGEGERESQSK</sequence>
<dbReference type="EMBL" id="BT053508">
    <property type="protein sequence ID" value="ACJ86167.1"/>
    <property type="molecule type" value="mRNA"/>
</dbReference>
<accession>B7FN34</accession>
<reference evidence="2" key="1">
    <citation type="submission" date="2008-12" db="EMBL/GenBank/DDBJ databases">
        <title>Medicago truncatula full length cdna cloning project.</title>
        <authorList>
            <person name="Moskal W."/>
            <person name="Chan A."/>
            <person name="Cheung F."/>
            <person name="Xiao Y."/>
            <person name="Town C.D."/>
        </authorList>
    </citation>
    <scope>NUCLEOTIDE SEQUENCE</scope>
</reference>
<evidence type="ECO:0000256" key="1">
    <source>
        <dbReference type="SAM" id="MobiDB-lite"/>
    </source>
</evidence>
<dbReference type="EMBL" id="BT136895">
    <property type="protein sequence ID" value="AFK36690.1"/>
    <property type="molecule type" value="mRNA"/>
</dbReference>
<evidence type="ECO:0000313" key="2">
    <source>
        <dbReference type="EMBL" id="ACJ86167.1"/>
    </source>
</evidence>
<feature type="region of interest" description="Disordered" evidence="1">
    <location>
        <begin position="86"/>
        <end position="106"/>
    </location>
</feature>
<reference evidence="3" key="2">
    <citation type="submission" date="2012-05" db="EMBL/GenBank/DDBJ databases">
        <authorList>
            <person name="Krishnakumar V."/>
            <person name="Cheung F."/>
            <person name="Xiao Y."/>
            <person name="Chan A."/>
            <person name="Moskal W.A."/>
            <person name="Town C.D."/>
        </authorList>
    </citation>
    <scope>NUCLEOTIDE SEQUENCE</scope>
</reference>
<name>B7FN34_MEDTR</name>